<gene>
    <name evidence="3" type="ORF">GAB14E_3983</name>
</gene>
<dbReference type="Pfam" id="PF03358">
    <property type="entry name" value="FMN_red"/>
    <property type="match status" value="1"/>
</dbReference>
<keyword evidence="1" id="KW-0285">Flavoprotein</keyword>
<dbReference type="GO" id="GO:0016491">
    <property type="term" value="F:oxidoreductase activity"/>
    <property type="evidence" value="ECO:0007669"/>
    <property type="project" value="InterPro"/>
</dbReference>
<dbReference type="RefSeq" id="WP_052093999.1">
    <property type="nucleotide sequence ID" value="NZ_JQEC01000057.1"/>
</dbReference>
<name>A0A099KG57_COLPS</name>
<organism evidence="3 4">
    <name type="scientific">Colwellia psychrerythraea</name>
    <name type="common">Vibrio psychroerythus</name>
    <dbReference type="NCBI Taxonomy" id="28229"/>
    <lineage>
        <taxon>Bacteria</taxon>
        <taxon>Pseudomonadati</taxon>
        <taxon>Pseudomonadota</taxon>
        <taxon>Gammaproteobacteria</taxon>
        <taxon>Alteromonadales</taxon>
        <taxon>Colwelliaceae</taxon>
        <taxon>Colwellia</taxon>
    </lineage>
</organism>
<dbReference type="Gene3D" id="3.40.50.360">
    <property type="match status" value="1"/>
</dbReference>
<reference evidence="3 4" key="1">
    <citation type="submission" date="2014-08" db="EMBL/GenBank/DDBJ databases">
        <title>Genomic and Phenotypic Diversity of Colwellia psychrerythraea strains from Disparate Marine Basins.</title>
        <authorList>
            <person name="Techtmann S.M."/>
            <person name="Stelling S.C."/>
            <person name="Utturkar S.M."/>
            <person name="Alshibli N."/>
            <person name="Harris A."/>
            <person name="Brown S.D."/>
            <person name="Hazen T.C."/>
        </authorList>
    </citation>
    <scope>NUCLEOTIDE SEQUENCE [LARGE SCALE GENOMIC DNA]</scope>
    <source>
        <strain evidence="3 4">GAB14E</strain>
    </source>
</reference>
<dbReference type="SUPFAM" id="SSF52218">
    <property type="entry name" value="Flavoproteins"/>
    <property type="match status" value="1"/>
</dbReference>
<dbReference type="AlphaFoldDB" id="A0A099KG57"/>
<dbReference type="InterPro" id="IPR029039">
    <property type="entry name" value="Flavoprotein-like_sf"/>
</dbReference>
<dbReference type="EMBL" id="JQEC01000057">
    <property type="protein sequence ID" value="KGJ88987.1"/>
    <property type="molecule type" value="Genomic_DNA"/>
</dbReference>
<dbReference type="InterPro" id="IPR005025">
    <property type="entry name" value="FMN_Rdtase-like_dom"/>
</dbReference>
<comment type="caution">
    <text evidence="3">The sequence shown here is derived from an EMBL/GenBank/DDBJ whole genome shotgun (WGS) entry which is preliminary data.</text>
</comment>
<protein>
    <submittedName>
        <fullName evidence="3">NADPH-dependent FMN reductase</fullName>
    </submittedName>
</protein>
<evidence type="ECO:0000313" key="4">
    <source>
        <dbReference type="Proteomes" id="UP000029868"/>
    </source>
</evidence>
<dbReference type="PATRIC" id="fig|28229.3.peg.3953"/>
<evidence type="ECO:0000256" key="1">
    <source>
        <dbReference type="ARBA" id="ARBA00022643"/>
    </source>
</evidence>
<keyword evidence="1" id="KW-0288">FMN</keyword>
<proteinExistence type="predicted"/>
<evidence type="ECO:0000313" key="3">
    <source>
        <dbReference type="EMBL" id="KGJ88987.1"/>
    </source>
</evidence>
<dbReference type="Proteomes" id="UP000029868">
    <property type="component" value="Unassembled WGS sequence"/>
</dbReference>
<evidence type="ECO:0000259" key="2">
    <source>
        <dbReference type="Pfam" id="PF03358"/>
    </source>
</evidence>
<feature type="domain" description="NADPH-dependent FMN reductase-like" evidence="2">
    <location>
        <begin position="1"/>
        <end position="138"/>
    </location>
</feature>
<sequence>MNILLVSGSQRDNSKSFAVAQYLQTNILNDIQEIDSTILDLSRYPFLLDHYGIAKDDTVRKDSGKDDATALANNKDEVLSQLYACDAVVFIAPEWGGMIPPALVNLLLLTANGSANGLPLGHKPAFAVGVSASGGGSNPISLLKGYAAKNSHLTWLPLHAIIQNVDDFLTQDWAPQLHSRFSQVQSRLLVGLKSLTIYAKQLSSVREELVELSKVHPFGQ</sequence>
<accession>A0A099KG57</accession>